<sequence length="60" mass="6804">MLMTMAEVKVVVAKILIPVRTTMIVGRFHGNNHLFQGSQPTRDVDDPLNPLSWFIVVLTR</sequence>
<name>A0A103XCD0_CYNCS</name>
<proteinExistence type="predicted"/>
<evidence type="ECO:0000313" key="1">
    <source>
        <dbReference type="EMBL" id="KVH88133.1"/>
    </source>
</evidence>
<keyword evidence="2" id="KW-1185">Reference proteome</keyword>
<gene>
    <name evidence="1" type="ORF">Ccrd_024477</name>
</gene>
<evidence type="ECO:0000313" key="2">
    <source>
        <dbReference type="Proteomes" id="UP000243975"/>
    </source>
</evidence>
<accession>A0A103XCD0</accession>
<organism evidence="1 2">
    <name type="scientific">Cynara cardunculus var. scolymus</name>
    <name type="common">Globe artichoke</name>
    <name type="synonym">Cynara scolymus</name>
    <dbReference type="NCBI Taxonomy" id="59895"/>
    <lineage>
        <taxon>Eukaryota</taxon>
        <taxon>Viridiplantae</taxon>
        <taxon>Streptophyta</taxon>
        <taxon>Embryophyta</taxon>
        <taxon>Tracheophyta</taxon>
        <taxon>Spermatophyta</taxon>
        <taxon>Magnoliopsida</taxon>
        <taxon>eudicotyledons</taxon>
        <taxon>Gunneridae</taxon>
        <taxon>Pentapetalae</taxon>
        <taxon>asterids</taxon>
        <taxon>campanulids</taxon>
        <taxon>Asterales</taxon>
        <taxon>Asteraceae</taxon>
        <taxon>Carduoideae</taxon>
        <taxon>Cardueae</taxon>
        <taxon>Carduinae</taxon>
        <taxon>Cynara</taxon>
    </lineage>
</organism>
<protein>
    <submittedName>
        <fullName evidence="1">Uncharacterized protein</fullName>
    </submittedName>
</protein>
<comment type="caution">
    <text evidence="1">The sequence shown here is derived from an EMBL/GenBank/DDBJ whole genome shotgun (WGS) entry which is preliminary data.</text>
</comment>
<dbReference type="Gramene" id="KVH88133">
    <property type="protein sequence ID" value="KVH88133"/>
    <property type="gene ID" value="Ccrd_024477"/>
</dbReference>
<reference evidence="1 2" key="1">
    <citation type="journal article" date="2016" name="Sci. Rep.">
        <title>The genome sequence of the outbreeding globe artichoke constructed de novo incorporating a phase-aware low-pass sequencing strategy of F1 progeny.</title>
        <authorList>
            <person name="Scaglione D."/>
            <person name="Reyes-Chin-Wo S."/>
            <person name="Acquadro A."/>
            <person name="Froenicke L."/>
            <person name="Portis E."/>
            <person name="Beitel C."/>
            <person name="Tirone M."/>
            <person name="Mauro R."/>
            <person name="Lo Monaco A."/>
            <person name="Mauromicale G."/>
            <person name="Faccioli P."/>
            <person name="Cattivelli L."/>
            <person name="Rieseberg L."/>
            <person name="Michelmore R."/>
            <person name="Lanteri S."/>
        </authorList>
    </citation>
    <scope>NUCLEOTIDE SEQUENCE [LARGE SCALE GENOMIC DNA]</scope>
    <source>
        <strain evidence="1">2C</strain>
    </source>
</reference>
<dbReference type="AlphaFoldDB" id="A0A103XCD0"/>
<dbReference type="Proteomes" id="UP000243975">
    <property type="component" value="Unassembled WGS sequence"/>
</dbReference>
<dbReference type="EMBL" id="LEKV01005554">
    <property type="protein sequence ID" value="KVH88133.1"/>
    <property type="molecule type" value="Genomic_DNA"/>
</dbReference>